<reference evidence="2 3" key="1">
    <citation type="submission" date="2019-04" db="EMBL/GenBank/DDBJ databases">
        <title>Taxonomy of novel Haliea sp. from mangrove soil of West Coast of India.</title>
        <authorList>
            <person name="Verma A."/>
            <person name="Kumar P."/>
            <person name="Krishnamurthi S."/>
        </authorList>
    </citation>
    <scope>NUCLEOTIDE SEQUENCE [LARGE SCALE GENOMIC DNA]</scope>
    <source>
        <strain evidence="2 3">SAOS-164</strain>
    </source>
</reference>
<sequence length="341" mass="37461">MNYQNNVRIEREANGDYVLYWDDNFSTSPVEIYAADSPAAAMNGTLVGTGTCGSVRIDTLREPVRHYFHLVPEGKTGTTVGERALSVGGGMNLRDLGGYRTGDGRQVRWGKLYRSGKLSIATQSGMDYLSSLGLKVNCDFRVARDFTGATNTLPDEVEALNLPVDAGSFSTFFKTITQEQLNEAAMVETMREVNRQLVTQYQDEYRQMFAALLALEDGGFLVNCTAGKDRTGYAAALILHALGVPRETIVHDYLLSARYFSIDPNAVDHAAMASKYPPEVLAILKSDATKPLGEVRSDYLEAAFSAMEAASGSVERYLEEVLGVGEPERAVLRERYTTNDQ</sequence>
<dbReference type="Gene3D" id="3.90.190.10">
    <property type="entry name" value="Protein tyrosine phosphatase superfamily"/>
    <property type="match status" value="1"/>
</dbReference>
<gene>
    <name evidence="2" type="ORF">E4634_18770</name>
</gene>
<dbReference type="InterPro" id="IPR026893">
    <property type="entry name" value="Tyr/Ser_Pase_IphP-type"/>
</dbReference>
<dbReference type="AlphaFoldDB" id="A0A4Z0LVZ5"/>
<organism evidence="2 3">
    <name type="scientific">Mangrovimicrobium sediminis</name>
    <dbReference type="NCBI Taxonomy" id="2562682"/>
    <lineage>
        <taxon>Bacteria</taxon>
        <taxon>Pseudomonadati</taxon>
        <taxon>Pseudomonadota</taxon>
        <taxon>Gammaproteobacteria</taxon>
        <taxon>Cellvibrionales</taxon>
        <taxon>Halieaceae</taxon>
        <taxon>Mangrovimicrobium</taxon>
    </lineage>
</organism>
<proteinExistence type="inferred from homology"/>
<evidence type="ECO:0000313" key="3">
    <source>
        <dbReference type="Proteomes" id="UP000298050"/>
    </source>
</evidence>
<dbReference type="OrthoDB" id="1188001at2"/>
<dbReference type="Proteomes" id="UP000298050">
    <property type="component" value="Unassembled WGS sequence"/>
</dbReference>
<dbReference type="EMBL" id="SRLE01000014">
    <property type="protein sequence ID" value="TGD71316.1"/>
    <property type="molecule type" value="Genomic_DNA"/>
</dbReference>
<dbReference type="GO" id="GO:0004721">
    <property type="term" value="F:phosphoprotein phosphatase activity"/>
    <property type="evidence" value="ECO:0007669"/>
    <property type="project" value="InterPro"/>
</dbReference>
<dbReference type="PANTHER" id="PTHR31126:SF1">
    <property type="entry name" value="TYROSINE SPECIFIC PROTEIN PHOSPHATASES DOMAIN-CONTAINING PROTEIN"/>
    <property type="match status" value="1"/>
</dbReference>
<name>A0A4Z0LVZ5_9GAMM</name>
<comment type="similarity">
    <text evidence="1">Belongs to the protein-tyrosine phosphatase family.</text>
</comment>
<dbReference type="SUPFAM" id="SSF52799">
    <property type="entry name" value="(Phosphotyrosine protein) phosphatases II"/>
    <property type="match status" value="1"/>
</dbReference>
<dbReference type="InterPro" id="IPR029021">
    <property type="entry name" value="Prot-tyrosine_phosphatase-like"/>
</dbReference>
<dbReference type="Pfam" id="PF13350">
    <property type="entry name" value="Y_phosphatase3"/>
    <property type="match status" value="1"/>
</dbReference>
<accession>A0A4Z0LVZ5</accession>
<protein>
    <submittedName>
        <fullName evidence="2">Tyrosine-protein phosphatase</fullName>
    </submittedName>
</protein>
<dbReference type="PANTHER" id="PTHR31126">
    <property type="entry name" value="TYROSINE-PROTEIN PHOSPHATASE"/>
    <property type="match status" value="1"/>
</dbReference>
<comment type="caution">
    <text evidence="2">The sequence shown here is derived from an EMBL/GenBank/DDBJ whole genome shotgun (WGS) entry which is preliminary data.</text>
</comment>
<dbReference type="RefSeq" id="WP_135446208.1">
    <property type="nucleotide sequence ID" value="NZ_SRLE01000014.1"/>
</dbReference>
<keyword evidence="3" id="KW-1185">Reference proteome</keyword>
<evidence type="ECO:0000313" key="2">
    <source>
        <dbReference type="EMBL" id="TGD71316.1"/>
    </source>
</evidence>
<evidence type="ECO:0000256" key="1">
    <source>
        <dbReference type="ARBA" id="ARBA00009580"/>
    </source>
</evidence>